<dbReference type="PROSITE" id="PS00188">
    <property type="entry name" value="BIOTIN"/>
    <property type="match status" value="1"/>
</dbReference>
<sequence length="161" mass="18105">MEEKYKVKVNGSMEFEFTREQIEALDLQENNDGPGHVLHNHRSFTTGLQKSDFLDRSYTVKVNSSPYEVKIFNELDLLIEDMGLSLAAAQVINDIKAPMPGMILDVQVKAGDEVKEGDYLLVLEAMKMENTLTAPRDGVVKTVTVEKGQTVDKNQLLIEME</sequence>
<dbReference type="InterPro" id="IPR000089">
    <property type="entry name" value="Biotin_lipoyl"/>
</dbReference>
<dbReference type="RefSeq" id="WP_266070572.1">
    <property type="nucleotide sequence ID" value="NZ_JAPJDA010000023.1"/>
</dbReference>
<dbReference type="AlphaFoldDB" id="A0A9X3CYC6"/>
<dbReference type="InterPro" id="IPR011053">
    <property type="entry name" value="Single_hybrid_motif"/>
</dbReference>
<dbReference type="Pfam" id="PF00364">
    <property type="entry name" value="Biotin_lipoyl"/>
    <property type="match status" value="1"/>
</dbReference>
<proteinExistence type="predicted"/>
<protein>
    <submittedName>
        <fullName evidence="3">Acetyl-CoA carboxylase biotin carboxyl carrier protein subunit</fullName>
    </submittedName>
</protein>
<organism evidence="3 4">
    <name type="scientific">Salinimicrobium profundisediminis</name>
    <dbReference type="NCBI Taxonomy" id="2994553"/>
    <lineage>
        <taxon>Bacteria</taxon>
        <taxon>Pseudomonadati</taxon>
        <taxon>Bacteroidota</taxon>
        <taxon>Flavobacteriia</taxon>
        <taxon>Flavobacteriales</taxon>
        <taxon>Flavobacteriaceae</taxon>
        <taxon>Salinimicrobium</taxon>
    </lineage>
</organism>
<name>A0A9X3CYC6_9FLAO</name>
<dbReference type="Proteomes" id="UP001148482">
    <property type="component" value="Unassembled WGS sequence"/>
</dbReference>
<comment type="caution">
    <text evidence="3">The sequence shown here is derived from an EMBL/GenBank/DDBJ whole genome shotgun (WGS) entry which is preliminary data.</text>
</comment>
<dbReference type="PANTHER" id="PTHR45266:SF3">
    <property type="entry name" value="OXALOACETATE DECARBOXYLASE ALPHA CHAIN"/>
    <property type="match status" value="1"/>
</dbReference>
<dbReference type="InterPro" id="IPR050709">
    <property type="entry name" value="Biotin_Carboxyl_Carrier/Decarb"/>
</dbReference>
<evidence type="ECO:0000313" key="4">
    <source>
        <dbReference type="Proteomes" id="UP001148482"/>
    </source>
</evidence>
<evidence type="ECO:0000313" key="3">
    <source>
        <dbReference type="EMBL" id="MCX2839222.1"/>
    </source>
</evidence>
<dbReference type="Gene3D" id="2.40.50.100">
    <property type="match status" value="1"/>
</dbReference>
<keyword evidence="1" id="KW-0092">Biotin</keyword>
<reference evidence="3" key="1">
    <citation type="submission" date="2022-11" db="EMBL/GenBank/DDBJ databases">
        <title>Salinimicrobium profundisediminis sp. nov., isolated from deep-sea sediment of the Mariana Trench.</title>
        <authorList>
            <person name="Fu H."/>
        </authorList>
    </citation>
    <scope>NUCLEOTIDE SEQUENCE</scope>
    <source>
        <strain evidence="3">MT39</strain>
    </source>
</reference>
<evidence type="ECO:0000256" key="1">
    <source>
        <dbReference type="ARBA" id="ARBA00023267"/>
    </source>
</evidence>
<dbReference type="EMBL" id="JAPJDA010000023">
    <property type="protein sequence ID" value="MCX2839222.1"/>
    <property type="molecule type" value="Genomic_DNA"/>
</dbReference>
<feature type="domain" description="Lipoyl-binding" evidence="2">
    <location>
        <begin position="79"/>
        <end position="161"/>
    </location>
</feature>
<dbReference type="FunFam" id="2.40.50.100:FF:000003">
    <property type="entry name" value="Acetyl-CoA carboxylase biotin carboxyl carrier protein"/>
    <property type="match status" value="1"/>
</dbReference>
<gene>
    <name evidence="3" type="ORF">OQ279_13795</name>
</gene>
<dbReference type="SUPFAM" id="SSF51230">
    <property type="entry name" value="Single hybrid motif"/>
    <property type="match status" value="1"/>
</dbReference>
<dbReference type="CDD" id="cd06850">
    <property type="entry name" value="biotinyl_domain"/>
    <property type="match status" value="1"/>
</dbReference>
<keyword evidence="4" id="KW-1185">Reference proteome</keyword>
<accession>A0A9X3CYC6</accession>
<evidence type="ECO:0000259" key="2">
    <source>
        <dbReference type="PROSITE" id="PS50968"/>
    </source>
</evidence>
<dbReference type="InterPro" id="IPR001882">
    <property type="entry name" value="Biotin_BS"/>
</dbReference>
<dbReference type="PROSITE" id="PS50968">
    <property type="entry name" value="BIOTINYL_LIPOYL"/>
    <property type="match status" value="1"/>
</dbReference>
<dbReference type="PANTHER" id="PTHR45266">
    <property type="entry name" value="OXALOACETATE DECARBOXYLASE ALPHA CHAIN"/>
    <property type="match status" value="1"/>
</dbReference>